<dbReference type="EMBL" id="JAUOOM010000011">
    <property type="protein sequence ID" value="MDO6407510.1"/>
    <property type="molecule type" value="Genomic_DNA"/>
</dbReference>
<name>A0AAP9HA90_9GAMM</name>
<reference evidence="2" key="3">
    <citation type="submission" date="2023-07" db="EMBL/GenBank/DDBJ databases">
        <title>The extreme plant-growth-promoting properties of Pantoea phytobeneficialis PF55 revealed by functional and genomic analysis.</title>
        <authorList>
            <person name="Nascimento F.X."/>
            <person name="Marcio R.J."/>
        </authorList>
    </citation>
    <scope>NUCLEOTIDE SEQUENCE</scope>
    <source>
        <strain evidence="2">PF55</strain>
    </source>
</reference>
<evidence type="ECO:0000313" key="3">
    <source>
        <dbReference type="EMBL" id="QGR09442.1"/>
    </source>
</evidence>
<sequence length="102" mass="11738">MSDKKMISIDQFNPEERLAVEEAFRGLVEKYHQRTGKEPDAKKEKELTAEARQQVMTLKQAKEKALAEKAKKKPLKKKKPESQAASEVSDFNWSASMMKGRR</sequence>
<dbReference type="RefSeq" id="WP_208726829.1">
    <property type="nucleotide sequence ID" value="NZ_CP024638.1"/>
</dbReference>
<protein>
    <recommendedName>
        <fullName evidence="6">DUF3811 domain-containing protein</fullName>
    </recommendedName>
</protein>
<evidence type="ECO:0000313" key="5">
    <source>
        <dbReference type="Proteomes" id="UP001171299"/>
    </source>
</evidence>
<proteinExistence type="predicted"/>
<evidence type="ECO:0000313" key="4">
    <source>
        <dbReference type="Proteomes" id="UP000424872"/>
    </source>
</evidence>
<keyword evidence="5" id="KW-1185">Reference proteome</keyword>
<dbReference type="EMBL" id="CP024638">
    <property type="protein sequence ID" value="QGR09442.1"/>
    <property type="molecule type" value="Genomic_DNA"/>
</dbReference>
<dbReference type="KEGG" id="ppho:CTZ24_23500"/>
<dbReference type="Proteomes" id="UP001171299">
    <property type="component" value="Unassembled WGS sequence"/>
</dbReference>
<feature type="compositionally biased region" description="Basic residues" evidence="1">
    <location>
        <begin position="70"/>
        <end position="79"/>
    </location>
</feature>
<dbReference type="AlphaFoldDB" id="A0AAP9HA90"/>
<accession>A0AAP9HA90</accession>
<organism evidence="3 4">
    <name type="scientific">Pantoea phytobeneficialis</name>
    <dbReference type="NCBI Taxonomy" id="2052056"/>
    <lineage>
        <taxon>Bacteria</taxon>
        <taxon>Pseudomonadati</taxon>
        <taxon>Pseudomonadota</taxon>
        <taxon>Gammaproteobacteria</taxon>
        <taxon>Enterobacterales</taxon>
        <taxon>Erwiniaceae</taxon>
        <taxon>Pantoea</taxon>
    </lineage>
</organism>
<evidence type="ECO:0008006" key="6">
    <source>
        <dbReference type="Google" id="ProtNLM"/>
    </source>
</evidence>
<reference evidence="4" key="1">
    <citation type="submission" date="2017-11" db="EMBL/GenBank/DDBJ databases">
        <title>Genome sequence of Pantoea sp. MSR2.</title>
        <authorList>
            <person name="Nascimento F.X."/>
        </authorList>
    </citation>
    <scope>NUCLEOTIDE SEQUENCE [LARGE SCALE GENOMIC DNA]</scope>
    <source>
        <strain evidence="4">MSR2</strain>
        <plasmid evidence="4">pmsr2b</plasmid>
    </source>
</reference>
<geneLocation type="plasmid" evidence="4">
    <name>pmsr2b</name>
</geneLocation>
<evidence type="ECO:0000256" key="1">
    <source>
        <dbReference type="SAM" id="MobiDB-lite"/>
    </source>
</evidence>
<keyword evidence="3" id="KW-0614">Plasmid</keyword>
<reference evidence="3" key="2">
    <citation type="journal article" date="2020" name="Environ. Microbiol.">
        <title>The extreme plant-growth-promoting properties of Pantoea phytobeneficialis MSR2 revealed by functional and genomic analysis.</title>
        <authorList>
            <person name="Nascimento F.X."/>
            <person name="Hernandez A.G."/>
            <person name="Glick B.R."/>
            <person name="Rossi M.J."/>
        </authorList>
    </citation>
    <scope>NUCLEOTIDE SEQUENCE</scope>
    <source>
        <strain evidence="3">MSR2</strain>
    </source>
</reference>
<evidence type="ECO:0000313" key="2">
    <source>
        <dbReference type="EMBL" id="MDO6407510.1"/>
    </source>
</evidence>
<geneLocation type="plasmid" evidence="3">
    <name>pMSR2B</name>
</geneLocation>
<gene>
    <name evidence="3" type="ORF">CTZ24_23500</name>
    <name evidence="2" type="ORF">Q3404_13090</name>
</gene>
<feature type="compositionally biased region" description="Polar residues" evidence="1">
    <location>
        <begin position="83"/>
        <end position="95"/>
    </location>
</feature>
<dbReference type="Proteomes" id="UP000424872">
    <property type="component" value="Plasmid pMSR2B"/>
</dbReference>
<feature type="region of interest" description="Disordered" evidence="1">
    <location>
        <begin position="63"/>
        <end position="102"/>
    </location>
</feature>